<evidence type="ECO:0000256" key="3">
    <source>
        <dbReference type="ARBA" id="ARBA00022723"/>
    </source>
</evidence>
<feature type="region of interest" description="Disordered" evidence="13">
    <location>
        <begin position="185"/>
        <end position="232"/>
    </location>
</feature>
<comment type="catalytic activity">
    <reaction evidence="9 12">
        <text>O-phospho-L-seryl-[protein] + H2O = L-seryl-[protein] + phosphate</text>
        <dbReference type="Rhea" id="RHEA:20629"/>
        <dbReference type="Rhea" id="RHEA-COMP:9863"/>
        <dbReference type="Rhea" id="RHEA-COMP:11604"/>
        <dbReference type="ChEBI" id="CHEBI:15377"/>
        <dbReference type="ChEBI" id="CHEBI:29999"/>
        <dbReference type="ChEBI" id="CHEBI:43474"/>
        <dbReference type="ChEBI" id="CHEBI:83421"/>
        <dbReference type="EC" id="3.1.3.16"/>
    </reaction>
</comment>
<comment type="similarity">
    <text evidence="2 11 12">Belongs to the RPAP2 family.</text>
</comment>
<protein>
    <recommendedName>
        <fullName evidence="12">RNA polymerase II subunit B1 CTD phosphatase RPAP2 homolog</fullName>
        <ecNumber evidence="12">3.1.3.16</ecNumber>
    </recommendedName>
</protein>
<evidence type="ECO:0000313" key="15">
    <source>
        <dbReference type="EMBL" id="ORY21374.1"/>
    </source>
</evidence>
<keyword evidence="5 12" id="KW-0378">Hydrolase</keyword>
<organism evidence="15 16">
    <name type="scientific">Naematelia encephala</name>
    <dbReference type="NCBI Taxonomy" id="71784"/>
    <lineage>
        <taxon>Eukaryota</taxon>
        <taxon>Fungi</taxon>
        <taxon>Dikarya</taxon>
        <taxon>Basidiomycota</taxon>
        <taxon>Agaricomycotina</taxon>
        <taxon>Tremellomycetes</taxon>
        <taxon>Tremellales</taxon>
        <taxon>Naemateliaceae</taxon>
        <taxon>Naematelia</taxon>
    </lineage>
</organism>
<feature type="region of interest" description="Disordered" evidence="13">
    <location>
        <begin position="248"/>
        <end position="337"/>
    </location>
</feature>
<dbReference type="GO" id="GO:0005634">
    <property type="term" value="C:nucleus"/>
    <property type="evidence" value="ECO:0007669"/>
    <property type="project" value="UniProtKB-SubCell"/>
</dbReference>
<dbReference type="InterPro" id="IPR038534">
    <property type="entry name" value="Rtr1/RPAP2_sf"/>
</dbReference>
<evidence type="ECO:0000256" key="7">
    <source>
        <dbReference type="ARBA" id="ARBA00022912"/>
    </source>
</evidence>
<evidence type="ECO:0000256" key="9">
    <source>
        <dbReference type="ARBA" id="ARBA00047761"/>
    </source>
</evidence>
<accession>A0A1Y2AG08</accession>
<dbReference type="EMBL" id="MCFC01000112">
    <property type="protein sequence ID" value="ORY21374.1"/>
    <property type="molecule type" value="Genomic_DNA"/>
</dbReference>
<dbReference type="InterPro" id="IPR039693">
    <property type="entry name" value="Rtr1/RPAP2"/>
</dbReference>
<evidence type="ECO:0000256" key="12">
    <source>
        <dbReference type="RuleBase" id="RU367080"/>
    </source>
</evidence>
<dbReference type="InterPro" id="IPR007308">
    <property type="entry name" value="Rtr1/RPAP2_dom"/>
</dbReference>
<dbReference type="PANTHER" id="PTHR14732">
    <property type="entry name" value="RNA POLYMERASE II SUBUNIT B1 CTD PHOSPHATASE RPAP2-RELATED"/>
    <property type="match status" value="1"/>
</dbReference>
<dbReference type="PROSITE" id="PS51479">
    <property type="entry name" value="ZF_RTR1"/>
    <property type="match status" value="1"/>
</dbReference>
<evidence type="ECO:0000256" key="6">
    <source>
        <dbReference type="ARBA" id="ARBA00022833"/>
    </source>
</evidence>
<evidence type="ECO:0000259" key="14">
    <source>
        <dbReference type="PROSITE" id="PS51479"/>
    </source>
</evidence>
<keyword evidence="8 12" id="KW-0539">Nucleus</keyword>
<evidence type="ECO:0000256" key="1">
    <source>
        <dbReference type="ARBA" id="ARBA00004123"/>
    </source>
</evidence>
<keyword evidence="6 12" id="KW-0862">Zinc</keyword>
<keyword evidence="16" id="KW-1185">Reference proteome</keyword>
<evidence type="ECO:0000313" key="16">
    <source>
        <dbReference type="Proteomes" id="UP000193986"/>
    </source>
</evidence>
<evidence type="ECO:0000256" key="4">
    <source>
        <dbReference type="ARBA" id="ARBA00022771"/>
    </source>
</evidence>
<feature type="compositionally biased region" description="Polar residues" evidence="13">
    <location>
        <begin position="299"/>
        <end position="320"/>
    </location>
</feature>
<evidence type="ECO:0000256" key="5">
    <source>
        <dbReference type="ARBA" id="ARBA00022801"/>
    </source>
</evidence>
<dbReference type="GO" id="GO:0008270">
    <property type="term" value="F:zinc ion binding"/>
    <property type="evidence" value="ECO:0007669"/>
    <property type="project" value="UniProtKB-KW"/>
</dbReference>
<feature type="compositionally biased region" description="Basic and acidic residues" evidence="13">
    <location>
        <begin position="287"/>
        <end position="297"/>
    </location>
</feature>
<comment type="catalytic activity">
    <reaction evidence="10 12">
        <text>O-phospho-L-threonyl-[protein] + H2O = L-threonyl-[protein] + phosphate</text>
        <dbReference type="Rhea" id="RHEA:47004"/>
        <dbReference type="Rhea" id="RHEA-COMP:11060"/>
        <dbReference type="Rhea" id="RHEA-COMP:11605"/>
        <dbReference type="ChEBI" id="CHEBI:15377"/>
        <dbReference type="ChEBI" id="CHEBI:30013"/>
        <dbReference type="ChEBI" id="CHEBI:43474"/>
        <dbReference type="ChEBI" id="CHEBI:61977"/>
        <dbReference type="EC" id="3.1.3.16"/>
    </reaction>
</comment>
<keyword evidence="7 12" id="KW-0904">Protein phosphatase</keyword>
<comment type="function">
    <text evidence="12">Putative RNA polymerase II subunit B1 C-terminal domain (CTD) phosphatase involved in RNA polymerase II transcription regulation.</text>
</comment>
<dbReference type="AlphaFoldDB" id="A0A1Y2AG08"/>
<dbReference type="EC" id="3.1.3.16" evidence="12"/>
<keyword evidence="4 12" id="KW-0863">Zinc-finger</keyword>
<reference evidence="15 16" key="1">
    <citation type="submission" date="2016-07" db="EMBL/GenBank/DDBJ databases">
        <title>Pervasive Adenine N6-methylation of Active Genes in Fungi.</title>
        <authorList>
            <consortium name="DOE Joint Genome Institute"/>
            <person name="Mondo S.J."/>
            <person name="Dannebaum R.O."/>
            <person name="Kuo R.C."/>
            <person name="Labutti K."/>
            <person name="Haridas S."/>
            <person name="Kuo A."/>
            <person name="Salamov A."/>
            <person name="Ahrendt S.R."/>
            <person name="Lipzen A."/>
            <person name="Sullivan W."/>
            <person name="Andreopoulos W.B."/>
            <person name="Clum A."/>
            <person name="Lindquist E."/>
            <person name="Daum C."/>
            <person name="Ramamoorthy G.K."/>
            <person name="Gryganskyi A."/>
            <person name="Culley D."/>
            <person name="Magnuson J.K."/>
            <person name="James T.Y."/>
            <person name="O'Malley M.A."/>
            <person name="Stajich J.E."/>
            <person name="Spatafora J.W."/>
            <person name="Visel A."/>
            <person name="Grigoriev I.V."/>
        </authorList>
    </citation>
    <scope>NUCLEOTIDE SEQUENCE [LARGE SCALE GENOMIC DNA]</scope>
    <source>
        <strain evidence="15 16">68-887.2</strain>
    </source>
</reference>
<dbReference type="InParanoid" id="A0A1Y2AG08"/>
<sequence length="380" mass="41540">MMAVAGPSQSASSPDRSFPNPSRLRVVDSDSSSRPVKTDAAALQASLVKRAQMQKRAERWMDRMMETTVDRPSFLKALQYLSPQQYLDTIHERHLNSLCSYPTCSNAPLAPYTPHRRFSISTTKRTIKPVQGNAEEGFCSKVCRARSAWIEKGLDEEPGWLSGKGRRVELLEELEEKGDVRLVPEGRRGVVPRKSGTGPAEKEAAPGGRRLVAPSVRSSPADVSGDVTHLSTNKTADLMANLVIHERPTPSTLPIPPSLPPDPEQDPSHPPVDQSIASSNGPVSDLRAARDTPDPRTARASTSLVSAPQKLTSTLLSASRQMGPIPQLPPDSDDDEVDLAERRWAEEESAMGLGWGAEDEETRDLFEEMRAAQELLEAES</sequence>
<evidence type="ECO:0000256" key="13">
    <source>
        <dbReference type="SAM" id="MobiDB-lite"/>
    </source>
</evidence>
<dbReference type="PANTHER" id="PTHR14732:SF0">
    <property type="entry name" value="RNA POLYMERASE II SUBUNIT B1 CTD PHOSPHATASE RPAP2-RELATED"/>
    <property type="match status" value="1"/>
</dbReference>
<dbReference type="GO" id="GO:0008420">
    <property type="term" value="F:RNA polymerase II CTD heptapeptide repeat phosphatase activity"/>
    <property type="evidence" value="ECO:0007669"/>
    <property type="project" value="UniProtKB-UniRule"/>
</dbReference>
<dbReference type="GO" id="GO:0005737">
    <property type="term" value="C:cytoplasm"/>
    <property type="evidence" value="ECO:0007669"/>
    <property type="project" value="TreeGrafter"/>
</dbReference>
<evidence type="ECO:0000256" key="2">
    <source>
        <dbReference type="ARBA" id="ARBA00005676"/>
    </source>
</evidence>
<gene>
    <name evidence="15" type="ORF">BCR39DRAFT_591602</name>
</gene>
<dbReference type="Proteomes" id="UP000193986">
    <property type="component" value="Unassembled WGS sequence"/>
</dbReference>
<dbReference type="Pfam" id="PF04181">
    <property type="entry name" value="RPAP2_Rtr1"/>
    <property type="match status" value="1"/>
</dbReference>
<comment type="caution">
    <text evidence="15">The sequence shown here is derived from an EMBL/GenBank/DDBJ whole genome shotgun (WGS) entry which is preliminary data.</text>
</comment>
<dbReference type="GO" id="GO:0043175">
    <property type="term" value="F:RNA polymerase core enzyme binding"/>
    <property type="evidence" value="ECO:0007669"/>
    <property type="project" value="UniProtKB-UniRule"/>
</dbReference>
<keyword evidence="3 12" id="KW-0479">Metal-binding</keyword>
<evidence type="ECO:0000256" key="8">
    <source>
        <dbReference type="ARBA" id="ARBA00023242"/>
    </source>
</evidence>
<dbReference type="OrthoDB" id="2596127at2759"/>
<feature type="region of interest" description="Disordered" evidence="13">
    <location>
        <begin position="1"/>
        <end position="39"/>
    </location>
</feature>
<name>A0A1Y2AG08_9TREE</name>
<feature type="compositionally biased region" description="Pro residues" evidence="13">
    <location>
        <begin position="251"/>
        <end position="262"/>
    </location>
</feature>
<proteinExistence type="inferred from homology"/>
<comment type="subcellular location">
    <subcellularLocation>
        <location evidence="1 12">Nucleus</location>
    </subcellularLocation>
</comment>
<evidence type="ECO:0000256" key="10">
    <source>
        <dbReference type="ARBA" id="ARBA00048336"/>
    </source>
</evidence>
<dbReference type="Gene3D" id="1.25.40.820">
    <property type="match status" value="1"/>
</dbReference>
<dbReference type="STRING" id="71784.A0A1Y2AG08"/>
<feature type="domain" description="RTR1-type" evidence="14">
    <location>
        <begin position="76"/>
        <end position="163"/>
    </location>
</feature>
<feature type="compositionally biased region" description="Low complexity" evidence="13">
    <location>
        <begin position="21"/>
        <end position="35"/>
    </location>
</feature>
<evidence type="ECO:0000256" key="11">
    <source>
        <dbReference type="PROSITE-ProRule" id="PRU00812"/>
    </source>
</evidence>